<feature type="transmembrane region" description="Helical" evidence="8">
    <location>
        <begin position="181"/>
        <end position="202"/>
    </location>
</feature>
<evidence type="ECO:0000256" key="2">
    <source>
        <dbReference type="ARBA" id="ARBA00007998"/>
    </source>
</evidence>
<comment type="subcellular location">
    <subcellularLocation>
        <location evidence="1">Membrane</location>
        <topology evidence="1">Multi-pass membrane protein</topology>
    </subcellularLocation>
</comment>
<protein>
    <submittedName>
        <fullName evidence="9">Spore gernimation protein</fullName>
    </submittedName>
</protein>
<feature type="transmembrane region" description="Helical" evidence="8">
    <location>
        <begin position="7"/>
        <end position="29"/>
    </location>
</feature>
<keyword evidence="10" id="KW-1185">Reference proteome</keyword>
<evidence type="ECO:0000256" key="8">
    <source>
        <dbReference type="SAM" id="Phobius"/>
    </source>
</evidence>
<feature type="transmembrane region" description="Helical" evidence="8">
    <location>
        <begin position="115"/>
        <end position="132"/>
    </location>
</feature>
<dbReference type="GO" id="GO:0016020">
    <property type="term" value="C:membrane"/>
    <property type="evidence" value="ECO:0007669"/>
    <property type="project" value="UniProtKB-SubCell"/>
</dbReference>
<evidence type="ECO:0000256" key="4">
    <source>
        <dbReference type="ARBA" id="ARBA00022544"/>
    </source>
</evidence>
<dbReference type="Pfam" id="PF03845">
    <property type="entry name" value="Spore_permease"/>
    <property type="match status" value="1"/>
</dbReference>
<comment type="caution">
    <text evidence="9">The sequence shown here is derived from an EMBL/GenBank/DDBJ whole genome shotgun (WGS) entry which is preliminary data.</text>
</comment>
<feature type="transmembrane region" description="Helical" evidence="8">
    <location>
        <begin position="304"/>
        <end position="323"/>
    </location>
</feature>
<keyword evidence="4" id="KW-0309">Germination</keyword>
<evidence type="ECO:0000256" key="7">
    <source>
        <dbReference type="ARBA" id="ARBA00023136"/>
    </source>
</evidence>
<sequence length="366" mass="41033">MGRITQLQVYMLFSQFLYSTAIGFFVSHLVRQARFMVWVSVLLGAAIGLLITYFAYRLSIRRPDQTLGQYGSQIVGRWVHYPLMAAVIAVNLYAAAFITRQVIDFIVINFLPDTPHWAVALLFGFCVARGVRSGPVTVFRSAQGLFLLSVAATLTFPLFISNQIDTDMAIAFITWFEPAGIWNGTVIVAAIFSEMAFIIYFFPYITKRKSMMKSLSWATVTAALVVLMNAIPTIMLFGPELTANLTYPTLEVIRFIRAGTFLENLDPLLIIFWLFTTFLKIAIFTLTASIALTHTMKMDNSKSFSSMLTAAVFVFSIYLFPTAAHVERIAVESEATFLLLPNIVPVMYLTVDWLRSLAKPSAHKAQ</sequence>
<keyword evidence="5 8" id="KW-0812">Transmembrane</keyword>
<feature type="transmembrane region" description="Helical" evidence="8">
    <location>
        <begin position="335"/>
        <end position="354"/>
    </location>
</feature>
<dbReference type="GO" id="GO:0009847">
    <property type="term" value="P:spore germination"/>
    <property type="evidence" value="ECO:0007669"/>
    <property type="project" value="InterPro"/>
</dbReference>
<evidence type="ECO:0000313" key="10">
    <source>
        <dbReference type="Proteomes" id="UP000309673"/>
    </source>
</evidence>
<keyword evidence="7 8" id="KW-0472">Membrane</keyword>
<feature type="transmembrane region" description="Helical" evidence="8">
    <location>
        <begin position="79"/>
        <end position="103"/>
    </location>
</feature>
<keyword evidence="6 8" id="KW-1133">Transmembrane helix</keyword>
<gene>
    <name evidence="9" type="ORF">E5161_11455</name>
</gene>
<evidence type="ECO:0000256" key="5">
    <source>
        <dbReference type="ARBA" id="ARBA00022692"/>
    </source>
</evidence>
<dbReference type="NCBIfam" id="TIGR00912">
    <property type="entry name" value="2A0309"/>
    <property type="match status" value="1"/>
</dbReference>
<evidence type="ECO:0000256" key="6">
    <source>
        <dbReference type="ARBA" id="ARBA00022989"/>
    </source>
</evidence>
<feature type="transmembrane region" description="Helical" evidence="8">
    <location>
        <begin position="144"/>
        <end position="161"/>
    </location>
</feature>
<name>A0A4U0FAJ1_9BACL</name>
<dbReference type="Proteomes" id="UP000309673">
    <property type="component" value="Unassembled WGS sequence"/>
</dbReference>
<evidence type="ECO:0000256" key="1">
    <source>
        <dbReference type="ARBA" id="ARBA00004141"/>
    </source>
</evidence>
<feature type="transmembrane region" description="Helical" evidence="8">
    <location>
        <begin position="270"/>
        <end position="292"/>
    </location>
</feature>
<keyword evidence="3" id="KW-0813">Transport</keyword>
<feature type="transmembrane region" description="Helical" evidence="8">
    <location>
        <begin position="35"/>
        <end position="58"/>
    </location>
</feature>
<dbReference type="EMBL" id="SUPK01000005">
    <property type="protein sequence ID" value="TJY41813.1"/>
    <property type="molecule type" value="Genomic_DNA"/>
</dbReference>
<dbReference type="PANTHER" id="PTHR34975:SF2">
    <property type="entry name" value="SPORE GERMINATION PROTEIN A2"/>
    <property type="match status" value="1"/>
</dbReference>
<organism evidence="9 10">
    <name type="scientific">Cohnella pontilimi</name>
    <dbReference type="NCBI Taxonomy" id="2564100"/>
    <lineage>
        <taxon>Bacteria</taxon>
        <taxon>Bacillati</taxon>
        <taxon>Bacillota</taxon>
        <taxon>Bacilli</taxon>
        <taxon>Bacillales</taxon>
        <taxon>Paenibacillaceae</taxon>
        <taxon>Cohnella</taxon>
    </lineage>
</organism>
<dbReference type="InterPro" id="IPR004761">
    <property type="entry name" value="Spore_GerAB"/>
</dbReference>
<dbReference type="RefSeq" id="WP_136777948.1">
    <property type="nucleotide sequence ID" value="NZ_SUPK01000005.1"/>
</dbReference>
<reference evidence="9 10" key="1">
    <citation type="submission" date="2019-04" db="EMBL/GenBank/DDBJ databases">
        <title>Cohnella sp. nov., isolated from soil.</title>
        <authorList>
            <person name="Kim W."/>
        </authorList>
    </citation>
    <scope>NUCLEOTIDE SEQUENCE [LARGE SCALE GENOMIC DNA]</scope>
    <source>
        <strain evidence="9 10">CAU 1483</strain>
    </source>
</reference>
<dbReference type="OrthoDB" id="2663238at2"/>
<proteinExistence type="inferred from homology"/>
<dbReference type="AlphaFoldDB" id="A0A4U0FAJ1"/>
<dbReference type="PANTHER" id="PTHR34975">
    <property type="entry name" value="SPORE GERMINATION PROTEIN A2"/>
    <property type="match status" value="1"/>
</dbReference>
<comment type="similarity">
    <text evidence="2">Belongs to the amino acid-polyamine-organocation (APC) superfamily. Spore germination protein (SGP) (TC 2.A.3.9) family.</text>
</comment>
<feature type="transmembrane region" description="Helical" evidence="8">
    <location>
        <begin position="214"/>
        <end position="237"/>
    </location>
</feature>
<evidence type="ECO:0000313" key="9">
    <source>
        <dbReference type="EMBL" id="TJY41813.1"/>
    </source>
</evidence>
<accession>A0A4U0FAJ1</accession>
<evidence type="ECO:0000256" key="3">
    <source>
        <dbReference type="ARBA" id="ARBA00022448"/>
    </source>
</evidence>